<feature type="compositionally biased region" description="Polar residues" evidence="7">
    <location>
        <begin position="949"/>
        <end position="980"/>
    </location>
</feature>
<keyword evidence="1" id="KW-0805">Transcription regulation</keyword>
<name>A0AAV2TSA6_CALDB</name>
<feature type="compositionally biased region" description="Low complexity" evidence="7">
    <location>
        <begin position="690"/>
        <end position="699"/>
    </location>
</feature>
<feature type="region of interest" description="Disordered" evidence="7">
    <location>
        <begin position="560"/>
        <end position="614"/>
    </location>
</feature>
<evidence type="ECO:0000256" key="4">
    <source>
        <dbReference type="ARBA" id="ARBA00023242"/>
    </source>
</evidence>
<dbReference type="GO" id="GO:0000978">
    <property type="term" value="F:RNA polymerase II cis-regulatory region sequence-specific DNA binding"/>
    <property type="evidence" value="ECO:0007669"/>
    <property type="project" value="TreeGrafter"/>
</dbReference>
<evidence type="ECO:0000256" key="3">
    <source>
        <dbReference type="ARBA" id="ARBA00023163"/>
    </source>
</evidence>
<comment type="caution">
    <text evidence="9">The sequence shown here is derived from an EMBL/GenBank/DDBJ whole genome shotgun (WGS) entry which is preliminary data.</text>
</comment>
<evidence type="ECO:0000256" key="6">
    <source>
        <dbReference type="SAM" id="Coils"/>
    </source>
</evidence>
<dbReference type="GO" id="GO:0005634">
    <property type="term" value="C:nucleus"/>
    <property type="evidence" value="ECO:0007669"/>
    <property type="project" value="UniProtKB-UniRule"/>
</dbReference>
<evidence type="ECO:0000259" key="8">
    <source>
        <dbReference type="PROSITE" id="PS50118"/>
    </source>
</evidence>
<keyword evidence="3" id="KW-0804">Transcription</keyword>
<dbReference type="SUPFAM" id="SSF47095">
    <property type="entry name" value="HMG-box"/>
    <property type="match status" value="1"/>
</dbReference>
<dbReference type="GO" id="GO:0045165">
    <property type="term" value="P:cell fate commitment"/>
    <property type="evidence" value="ECO:0007669"/>
    <property type="project" value="TreeGrafter"/>
</dbReference>
<dbReference type="Gene3D" id="1.10.30.10">
    <property type="entry name" value="High mobility group box domain"/>
    <property type="match status" value="1"/>
</dbReference>
<dbReference type="PANTHER" id="PTHR45789">
    <property type="entry name" value="FI18025P1"/>
    <property type="match status" value="1"/>
</dbReference>
<protein>
    <recommendedName>
        <fullName evidence="8">HMG box domain-containing protein</fullName>
    </recommendedName>
</protein>
<dbReference type="InterPro" id="IPR036910">
    <property type="entry name" value="HMG_box_dom_sf"/>
</dbReference>
<dbReference type="CDD" id="cd22042">
    <property type="entry name" value="HMG-box_EGL13-like"/>
    <property type="match status" value="1"/>
</dbReference>
<dbReference type="PANTHER" id="PTHR45789:SF2">
    <property type="entry name" value="FI18025P1"/>
    <property type="match status" value="1"/>
</dbReference>
<accession>A0AAV2TSA6</accession>
<feature type="compositionally biased region" description="Polar residues" evidence="7">
    <location>
        <begin position="1000"/>
        <end position="1022"/>
    </location>
</feature>
<feature type="domain" description="HMG box" evidence="8">
    <location>
        <begin position="821"/>
        <end position="889"/>
    </location>
</feature>
<feature type="compositionally biased region" description="Polar residues" evidence="7">
    <location>
        <begin position="584"/>
        <end position="600"/>
    </location>
</feature>
<gene>
    <name evidence="9" type="ORF">CDAUBV1_LOCUS14159</name>
</gene>
<sequence>MQPTNLVGRVKLSTAVFFYRILEVTVLTLPELNEAGATKLDKAGAQTSPKEQARCMQPKWQTPNSLCLDTDKISDHGRDGSTIPLMSSKRKVSQPNKLLTTVADSHPSAFSKAALPLTENCVGNPKNPLVSVPGIPYNMQNMEIESLLTTHRSNVSESQLFPWDRVRQEKIPSCQLPFCPGIMMKSENSDLIIPPSTGPPPSSANCSRSVTSVRIIELLTKACTSTELSVEDKLNLLAELAEQVVQLTESLISWLLKTQNKNEPDAPLNLTQPKSKCGVVRSNLTDPNQSFVASSSCDLPAHAPVLNGSANPHCSFLNSLSSSQFNAKTVSSELSWSNISQSLPISGPTLPHQPGEPAQLGVNTSSEQLRGSVLPSTAGQLNNSHFYASLNNGSKTIHGASVGVPSLGSIEQNTNAQVNVTMQKLQQLKEKLDEVLRLQSVMCLKSHQLATVRPGIPHEAADLSLPGCLNEKSPTSIDPSAKSPTPQNPLSSFFDAMRQWHENSPNKFCIPSVLASTVPQMPPDSVATLFSTMFKNLTSPSPCISSSVYDSASMEMTESLPSIASSTTPSSYTSLTSPQHLEHNQPTYSPFNQESHQGSVSRVEPPPLFPLNHLGSNYGHNSVGAGTTKPATCDIQQHVGAPQLTIGRNKSEQTQTLPYGNSLFGEERLTSGVNPSTDQALLPSDVPDINNSSQNSQNNLDPRSTVQCEPVNLKADAPVNSVHGCYLGHTNTGPAQLHLGALKGNSITVKNNSTELTGFKGFDNDLQLLSSLNQNLEHSDNLGDQRENCLLQMPFEPYSTGKLNRPNRTGQEIRSEKSNHIKRPMNAFMIWARDERRKILKACPDMHNSNISKFLGARWKAMSSEAKQPYYEEQTRLSRQHMEEHPAYRYRPRPKRTCIVDGRKLRISEYKELMRSRGDMARRQWIGPPDERAQKIVEDILETPLKMMQSKNSTNHRFPYNSPLTGDRSPQTVTSLPTTRLDQHPPLEPFPRRDCRSADVPSNTRPARTVSHTSPFSFTSLHSPVERPKSNSLSTFGSKNEPDYFTSN</sequence>
<dbReference type="AlphaFoldDB" id="A0AAV2TSA6"/>
<proteinExistence type="predicted"/>
<reference evidence="9" key="1">
    <citation type="submission" date="2024-06" db="EMBL/GenBank/DDBJ databases">
        <authorList>
            <person name="Liu X."/>
            <person name="Lenzi L."/>
            <person name="Haldenby T S."/>
            <person name="Uol C."/>
        </authorList>
    </citation>
    <scope>NUCLEOTIDE SEQUENCE</scope>
</reference>
<dbReference type="GO" id="GO:0000981">
    <property type="term" value="F:DNA-binding transcription factor activity, RNA polymerase II-specific"/>
    <property type="evidence" value="ECO:0007669"/>
    <property type="project" value="TreeGrafter"/>
</dbReference>
<dbReference type="InterPro" id="IPR051356">
    <property type="entry name" value="SOX/SOX-like_TF"/>
</dbReference>
<feature type="region of interest" description="Disordered" evidence="7">
    <location>
        <begin position="463"/>
        <end position="489"/>
    </location>
</feature>
<keyword evidence="2 5" id="KW-0238">DNA-binding</keyword>
<dbReference type="Proteomes" id="UP001497525">
    <property type="component" value="Unassembled WGS sequence"/>
</dbReference>
<dbReference type="Pfam" id="PF00505">
    <property type="entry name" value="HMG_box"/>
    <property type="match status" value="1"/>
</dbReference>
<dbReference type="SMART" id="SM00398">
    <property type="entry name" value="HMG"/>
    <property type="match status" value="1"/>
</dbReference>
<dbReference type="EMBL" id="CAXLJL010000589">
    <property type="protein sequence ID" value="CAL5139114.1"/>
    <property type="molecule type" value="Genomic_DNA"/>
</dbReference>
<feature type="compositionally biased region" description="Polar residues" evidence="7">
    <location>
        <begin position="472"/>
        <end position="489"/>
    </location>
</feature>
<organism evidence="9 10">
    <name type="scientific">Calicophoron daubneyi</name>
    <name type="common">Rumen fluke</name>
    <name type="synonym">Paramphistomum daubneyi</name>
    <dbReference type="NCBI Taxonomy" id="300641"/>
    <lineage>
        <taxon>Eukaryota</taxon>
        <taxon>Metazoa</taxon>
        <taxon>Spiralia</taxon>
        <taxon>Lophotrochozoa</taxon>
        <taxon>Platyhelminthes</taxon>
        <taxon>Trematoda</taxon>
        <taxon>Digenea</taxon>
        <taxon>Plagiorchiida</taxon>
        <taxon>Pronocephalata</taxon>
        <taxon>Paramphistomoidea</taxon>
        <taxon>Paramphistomidae</taxon>
        <taxon>Calicophoron</taxon>
    </lineage>
</organism>
<evidence type="ECO:0000313" key="9">
    <source>
        <dbReference type="EMBL" id="CAL5139114.1"/>
    </source>
</evidence>
<keyword evidence="6" id="KW-0175">Coiled coil</keyword>
<dbReference type="InterPro" id="IPR009071">
    <property type="entry name" value="HMG_box_dom"/>
</dbReference>
<feature type="region of interest" description="Disordered" evidence="7">
    <location>
        <begin position="665"/>
        <end position="704"/>
    </location>
</feature>
<dbReference type="FunFam" id="1.10.30.10:FF:000003">
    <property type="entry name" value="Putative transcription factor SOX-6"/>
    <property type="match status" value="1"/>
</dbReference>
<evidence type="ECO:0000256" key="2">
    <source>
        <dbReference type="ARBA" id="ARBA00023125"/>
    </source>
</evidence>
<dbReference type="PROSITE" id="PS50118">
    <property type="entry name" value="HMG_BOX_2"/>
    <property type="match status" value="1"/>
</dbReference>
<evidence type="ECO:0000313" key="10">
    <source>
        <dbReference type="Proteomes" id="UP001497525"/>
    </source>
</evidence>
<feature type="DNA-binding region" description="HMG box" evidence="5">
    <location>
        <begin position="821"/>
        <end position="889"/>
    </location>
</feature>
<feature type="coiled-coil region" evidence="6">
    <location>
        <begin position="411"/>
        <end position="438"/>
    </location>
</feature>
<feature type="compositionally biased region" description="Basic and acidic residues" evidence="7">
    <location>
        <begin position="981"/>
        <end position="997"/>
    </location>
</feature>
<evidence type="ECO:0000256" key="5">
    <source>
        <dbReference type="PROSITE-ProRule" id="PRU00267"/>
    </source>
</evidence>
<keyword evidence="4 5" id="KW-0539">Nucleus</keyword>
<feature type="region of interest" description="Disordered" evidence="7">
    <location>
        <begin position="948"/>
        <end position="1048"/>
    </location>
</feature>
<feature type="compositionally biased region" description="Low complexity" evidence="7">
    <location>
        <begin position="560"/>
        <end position="578"/>
    </location>
</feature>
<evidence type="ECO:0000256" key="7">
    <source>
        <dbReference type="SAM" id="MobiDB-lite"/>
    </source>
</evidence>
<evidence type="ECO:0000256" key="1">
    <source>
        <dbReference type="ARBA" id="ARBA00023015"/>
    </source>
</evidence>